<protein>
    <submittedName>
        <fullName evidence="1">Transcriptional regulator</fullName>
    </submittedName>
</protein>
<dbReference type="GeneID" id="65130810"/>
<dbReference type="EMBL" id="MT774397">
    <property type="protein sequence ID" value="QOR56891.1"/>
    <property type="molecule type" value="Genomic_DNA"/>
</dbReference>
<dbReference type="Proteomes" id="UP000593741">
    <property type="component" value="Genome"/>
</dbReference>
<evidence type="ECO:0000313" key="2">
    <source>
        <dbReference type="Proteomes" id="UP000593741"/>
    </source>
</evidence>
<dbReference type="KEGG" id="vg:65130810"/>
<accession>A0A7M1RSJ3</accession>
<name>A0A7M1RSJ3_9CAUD</name>
<dbReference type="RefSeq" id="YP_010112343.1">
    <property type="nucleotide sequence ID" value="NC_055890.1"/>
</dbReference>
<organism evidence="1 2">
    <name type="scientific">uncultured phage cr56_1</name>
    <dbReference type="NCBI Taxonomy" id="2772081"/>
    <lineage>
        <taxon>Viruses</taxon>
        <taxon>Duplodnaviria</taxon>
        <taxon>Heunggongvirae</taxon>
        <taxon>Uroviricota</taxon>
        <taxon>Caudoviricetes</taxon>
        <taxon>Crassvirales</taxon>
        <taxon>Suoliviridae</taxon>
        <taxon>Loutivirinae</taxon>
        <taxon>Buchavirus</taxon>
        <taxon>Buchavirus faecalis</taxon>
    </lineage>
</organism>
<keyword evidence="2" id="KW-1185">Reference proteome</keyword>
<proteinExistence type="predicted"/>
<sequence>MNKLVKKVSKTDLYKEFLKSLNGILDLTNRELELLATFIDLDINTPKLPNISKNVISAENRKYIKRTLGITPDNLSRYIAKFKSLGILVKGEIEDEVKVNKVLIPEIIGDRVQITIILRLNKDENEIIPA</sequence>
<evidence type="ECO:0000313" key="1">
    <source>
        <dbReference type="EMBL" id="QOR56891.1"/>
    </source>
</evidence>
<reference evidence="1 2" key="1">
    <citation type="submission" date="2020-07" db="EMBL/GenBank/DDBJ databases">
        <title>Taxonomic proposal: Crassvirales, a new order of highly abundant and diverse bacterial viruses.</title>
        <authorList>
            <person name="Shkoporov A.N."/>
            <person name="Stockdale S.R."/>
            <person name="Guerin E."/>
            <person name="Ross R.P."/>
            <person name="Hill C."/>
        </authorList>
    </citation>
    <scope>NUCLEOTIDE SEQUENCE [LARGE SCALE GENOMIC DNA]</scope>
</reference>